<reference evidence="1 2" key="1">
    <citation type="submission" date="2018-07" db="EMBL/GenBank/DDBJ databases">
        <title>Genomic Encyclopedia of Type Strains, Phase III (KMG-III): the genomes of soil and plant-associated and newly described type strains.</title>
        <authorList>
            <person name="Whitman W."/>
        </authorList>
    </citation>
    <scope>NUCLEOTIDE SEQUENCE [LARGE SCALE GENOMIC DNA]</scope>
    <source>
        <strain evidence="1 2">CECT 8488</strain>
    </source>
</reference>
<organism evidence="1 2">
    <name type="scientific">Aestuariispira insulae</name>
    <dbReference type="NCBI Taxonomy" id="1461337"/>
    <lineage>
        <taxon>Bacteria</taxon>
        <taxon>Pseudomonadati</taxon>
        <taxon>Pseudomonadota</taxon>
        <taxon>Alphaproteobacteria</taxon>
        <taxon>Rhodospirillales</taxon>
        <taxon>Kiloniellaceae</taxon>
        <taxon>Aestuariispira</taxon>
    </lineage>
</organism>
<evidence type="ECO:0000313" key="2">
    <source>
        <dbReference type="Proteomes" id="UP000256845"/>
    </source>
</evidence>
<dbReference type="Proteomes" id="UP000256845">
    <property type="component" value="Unassembled WGS sequence"/>
</dbReference>
<evidence type="ECO:0000313" key="1">
    <source>
        <dbReference type="EMBL" id="RED52482.1"/>
    </source>
</evidence>
<sequence length="67" mass="7336">MSLSGTGKSLISMTPRSGCTRSMDWLQVPFAPSGEIGAERAEPDYWGNDNVYSQIHGNTRTDSVCRL</sequence>
<proteinExistence type="predicted"/>
<keyword evidence="2" id="KW-1185">Reference proteome</keyword>
<gene>
    <name evidence="1" type="ORF">DFP90_102503</name>
</gene>
<dbReference type="AlphaFoldDB" id="A0A3D9HSK4"/>
<comment type="caution">
    <text evidence="1">The sequence shown here is derived from an EMBL/GenBank/DDBJ whole genome shotgun (WGS) entry which is preliminary data.</text>
</comment>
<accession>A0A3D9HSK4</accession>
<name>A0A3D9HSK4_9PROT</name>
<protein>
    <submittedName>
        <fullName evidence="1">Uncharacterized protein</fullName>
    </submittedName>
</protein>
<dbReference type="EMBL" id="QRDW01000002">
    <property type="protein sequence ID" value="RED52482.1"/>
    <property type="molecule type" value="Genomic_DNA"/>
</dbReference>